<feature type="domain" description="IBB" evidence="8">
    <location>
        <begin position="20"/>
        <end position="82"/>
    </location>
</feature>
<evidence type="ECO:0000256" key="2">
    <source>
        <dbReference type="ARBA" id="ARBA00022448"/>
    </source>
</evidence>
<evidence type="ECO:0000256" key="6">
    <source>
        <dbReference type="PROSITE-ProRule" id="PRU00259"/>
    </source>
</evidence>
<dbReference type="InterPro" id="IPR011989">
    <property type="entry name" value="ARM-like"/>
</dbReference>
<dbReference type="InterPro" id="IPR024931">
    <property type="entry name" value="Importin_alpha"/>
</dbReference>
<dbReference type="PROSITE" id="PS50176">
    <property type="entry name" value="ARM_REPEAT"/>
    <property type="match status" value="2"/>
</dbReference>
<dbReference type="InterPro" id="IPR002652">
    <property type="entry name" value="Importin-a_IBB"/>
</dbReference>
<dbReference type="Gramene" id="KOM39281">
    <property type="protein sequence ID" value="KOM39281"/>
    <property type="gene ID" value="LR48_Vigan03g266300"/>
</dbReference>
<evidence type="ECO:0000256" key="5">
    <source>
        <dbReference type="PIRNR" id="PIRNR005673"/>
    </source>
</evidence>
<keyword evidence="2 5" id="KW-0813">Transport</keyword>
<sequence length="450" mass="49367">MSLRPGSGSATGSGSTTGSGSSSGSHSPSGFGSPARKKTYKNTPEAEKGKKKREEELVGIRKVKREESLLKKRRETHTTQSFDTFLEDIPEDALKLWSENTDEQLAAAMSLGSLLELENPPIEEVVSTGVVPRFVEFLSREDTPRLQLESVCVLTNLASGASQFTTVLVDHGVIPPLVNLLSCTDDNIKEQVRPALPVLQRLVHFDDDEVVQHTCWALCYLVEGPINSVQAVIELGVCPKLVELLHHPSGKVTLPALQALGNIAAGDDVQTQIVLDSRVLPSLHQLLMKEYKKRIFREICWIITNITGGSRSQIQAVVDANVVPLLVEVLYIADFEVKKSAAWAICNVSGAGTKENVRYLADQGCIKGLCELLASPDPKLLLMCLQGLENFLKVGKDDQSEDNVFVAKVMECDGVYEKIHNLLASGNKDITNVAWRLCERIWNENEPDSD</sequence>
<evidence type="ECO:0000313" key="9">
    <source>
        <dbReference type="EMBL" id="KOM39281.1"/>
    </source>
</evidence>
<organism evidence="9 10">
    <name type="scientific">Phaseolus angularis</name>
    <name type="common">Azuki bean</name>
    <name type="synonym">Vigna angularis</name>
    <dbReference type="NCBI Taxonomy" id="3914"/>
    <lineage>
        <taxon>Eukaryota</taxon>
        <taxon>Viridiplantae</taxon>
        <taxon>Streptophyta</taxon>
        <taxon>Embryophyta</taxon>
        <taxon>Tracheophyta</taxon>
        <taxon>Spermatophyta</taxon>
        <taxon>Magnoliopsida</taxon>
        <taxon>eudicotyledons</taxon>
        <taxon>Gunneridae</taxon>
        <taxon>Pentapetalae</taxon>
        <taxon>rosids</taxon>
        <taxon>fabids</taxon>
        <taxon>Fabales</taxon>
        <taxon>Fabaceae</taxon>
        <taxon>Papilionoideae</taxon>
        <taxon>50 kb inversion clade</taxon>
        <taxon>NPAAA clade</taxon>
        <taxon>indigoferoid/millettioid clade</taxon>
        <taxon>Phaseoleae</taxon>
        <taxon>Vigna</taxon>
    </lineage>
</organism>
<feature type="repeat" description="ARM" evidence="6">
    <location>
        <begin position="129"/>
        <end position="172"/>
    </location>
</feature>
<feature type="region of interest" description="Disordered" evidence="7">
    <location>
        <begin position="1"/>
        <end position="54"/>
    </location>
</feature>
<feature type="compositionally biased region" description="Low complexity" evidence="7">
    <location>
        <begin position="18"/>
        <end position="34"/>
    </location>
</feature>
<dbReference type="SUPFAM" id="SSF48371">
    <property type="entry name" value="ARM repeat"/>
    <property type="match status" value="1"/>
</dbReference>
<keyword evidence="3" id="KW-0677">Repeat</keyword>
<dbReference type="GO" id="GO:0006606">
    <property type="term" value="P:protein import into nucleus"/>
    <property type="evidence" value="ECO:0007669"/>
    <property type="project" value="InterPro"/>
</dbReference>
<reference evidence="10" key="1">
    <citation type="journal article" date="2015" name="Proc. Natl. Acad. Sci. U.S.A.">
        <title>Genome sequencing of adzuki bean (Vigna angularis) provides insight into high starch and low fat accumulation and domestication.</title>
        <authorList>
            <person name="Yang K."/>
            <person name="Tian Z."/>
            <person name="Chen C."/>
            <person name="Luo L."/>
            <person name="Zhao B."/>
            <person name="Wang Z."/>
            <person name="Yu L."/>
            <person name="Li Y."/>
            <person name="Sun Y."/>
            <person name="Li W."/>
            <person name="Chen Y."/>
            <person name="Li Y."/>
            <person name="Zhang Y."/>
            <person name="Ai D."/>
            <person name="Zhao J."/>
            <person name="Shang C."/>
            <person name="Ma Y."/>
            <person name="Wu B."/>
            <person name="Wang M."/>
            <person name="Gao L."/>
            <person name="Sun D."/>
            <person name="Zhang P."/>
            <person name="Guo F."/>
            <person name="Wang W."/>
            <person name="Li Y."/>
            <person name="Wang J."/>
            <person name="Varshney R.K."/>
            <person name="Wang J."/>
            <person name="Ling H.Q."/>
            <person name="Wan P."/>
        </authorList>
    </citation>
    <scope>NUCLEOTIDE SEQUENCE</scope>
    <source>
        <strain evidence="10">cv. Jingnong 6</strain>
    </source>
</reference>
<gene>
    <name evidence="9" type="ORF">LR48_Vigan03g266300</name>
</gene>
<dbReference type="PROSITE" id="PS51214">
    <property type="entry name" value="IBB"/>
    <property type="match status" value="1"/>
</dbReference>
<dbReference type="STRING" id="3914.A0A0L9U986"/>
<evidence type="ECO:0000256" key="3">
    <source>
        <dbReference type="ARBA" id="ARBA00022737"/>
    </source>
</evidence>
<dbReference type="PIRSF" id="PIRSF005673">
    <property type="entry name" value="Importin_alpha"/>
    <property type="match status" value="1"/>
</dbReference>
<feature type="repeat" description="ARM" evidence="6">
    <location>
        <begin position="236"/>
        <end position="274"/>
    </location>
</feature>
<evidence type="ECO:0000313" key="10">
    <source>
        <dbReference type="Proteomes" id="UP000053144"/>
    </source>
</evidence>
<dbReference type="GO" id="GO:0005737">
    <property type="term" value="C:cytoplasm"/>
    <property type="evidence" value="ECO:0007669"/>
    <property type="project" value="InterPro"/>
</dbReference>
<dbReference type="InterPro" id="IPR000225">
    <property type="entry name" value="Armadillo"/>
</dbReference>
<dbReference type="SMART" id="SM00185">
    <property type="entry name" value="ARM"/>
    <property type="match status" value="6"/>
</dbReference>
<evidence type="ECO:0000256" key="1">
    <source>
        <dbReference type="ARBA" id="ARBA00010394"/>
    </source>
</evidence>
<dbReference type="InterPro" id="IPR036975">
    <property type="entry name" value="Importin-a_IBB_sf"/>
</dbReference>
<evidence type="ECO:0000256" key="7">
    <source>
        <dbReference type="SAM" id="MobiDB-lite"/>
    </source>
</evidence>
<dbReference type="InterPro" id="IPR016024">
    <property type="entry name" value="ARM-type_fold"/>
</dbReference>
<dbReference type="Pfam" id="PF01749">
    <property type="entry name" value="IBB"/>
    <property type="match status" value="1"/>
</dbReference>
<dbReference type="GO" id="GO:0061608">
    <property type="term" value="F:nuclear import signal receptor activity"/>
    <property type="evidence" value="ECO:0007669"/>
    <property type="project" value="InterPro"/>
</dbReference>
<dbReference type="Proteomes" id="UP000053144">
    <property type="component" value="Chromosome 3"/>
</dbReference>
<proteinExistence type="inferred from homology"/>
<dbReference type="Gene3D" id="1.25.10.10">
    <property type="entry name" value="Leucine-rich Repeat Variant"/>
    <property type="match status" value="2"/>
</dbReference>
<dbReference type="AlphaFoldDB" id="A0A0L9U986"/>
<comment type="similarity">
    <text evidence="1 5">Belongs to the importin alpha family.</text>
</comment>
<dbReference type="PANTHER" id="PTHR23316">
    <property type="entry name" value="IMPORTIN ALPHA"/>
    <property type="match status" value="1"/>
</dbReference>
<protein>
    <recommendedName>
        <fullName evidence="5">Importin subunit alpha</fullName>
    </recommendedName>
</protein>
<feature type="compositionally biased region" description="Basic and acidic residues" evidence="7">
    <location>
        <begin position="44"/>
        <end position="54"/>
    </location>
</feature>
<accession>A0A0L9U986</accession>
<dbReference type="EMBL" id="CM003373">
    <property type="protein sequence ID" value="KOM39281.1"/>
    <property type="molecule type" value="Genomic_DNA"/>
</dbReference>
<evidence type="ECO:0000256" key="4">
    <source>
        <dbReference type="ARBA" id="ARBA00022927"/>
    </source>
</evidence>
<keyword evidence="4 5" id="KW-0653">Protein transport</keyword>
<name>A0A0L9U986_PHAAN</name>
<evidence type="ECO:0000259" key="8">
    <source>
        <dbReference type="PROSITE" id="PS51214"/>
    </source>
</evidence>
<dbReference type="Gene3D" id="1.20.5.690">
    <property type="entry name" value="Importin-alpha, importin-beta-binding domain"/>
    <property type="match status" value="1"/>
</dbReference>
<dbReference type="Pfam" id="PF00514">
    <property type="entry name" value="Arm"/>
    <property type="match status" value="5"/>
</dbReference>
<dbReference type="OMA" id="QGCIKGL"/>